<evidence type="ECO:0000256" key="4">
    <source>
        <dbReference type="ARBA" id="ARBA00023163"/>
    </source>
</evidence>
<dbReference type="PANTHER" id="PTHR30537:SF72">
    <property type="entry name" value="LYSR FAMILY TRANSCRIPTIONAL REGULATOR"/>
    <property type="match status" value="1"/>
</dbReference>
<accession>A0ABS5XM89</accession>
<dbReference type="InterPro" id="IPR000847">
    <property type="entry name" value="LysR_HTH_N"/>
</dbReference>
<proteinExistence type="inferred from homology"/>
<protein>
    <submittedName>
        <fullName evidence="6">LysR family transcriptional regulator</fullName>
    </submittedName>
</protein>
<dbReference type="Pfam" id="PF03466">
    <property type="entry name" value="LysR_substrate"/>
    <property type="match status" value="1"/>
</dbReference>
<keyword evidence="4" id="KW-0804">Transcription</keyword>
<evidence type="ECO:0000256" key="3">
    <source>
        <dbReference type="ARBA" id="ARBA00023125"/>
    </source>
</evidence>
<dbReference type="Pfam" id="PF00126">
    <property type="entry name" value="HTH_1"/>
    <property type="match status" value="1"/>
</dbReference>
<evidence type="ECO:0000256" key="1">
    <source>
        <dbReference type="ARBA" id="ARBA00009437"/>
    </source>
</evidence>
<comment type="similarity">
    <text evidence="1">Belongs to the LysR transcriptional regulatory family.</text>
</comment>
<dbReference type="SUPFAM" id="SSF46785">
    <property type="entry name" value="Winged helix' DNA-binding domain"/>
    <property type="match status" value="1"/>
</dbReference>
<dbReference type="RefSeq" id="WP_215378750.1">
    <property type="nucleotide sequence ID" value="NZ_CP113889.1"/>
</dbReference>
<evidence type="ECO:0000256" key="2">
    <source>
        <dbReference type="ARBA" id="ARBA00023015"/>
    </source>
</evidence>
<gene>
    <name evidence="6" type="ORF">J7302_20160</name>
</gene>
<reference evidence="6 7" key="1">
    <citation type="submission" date="2021-04" db="EMBL/GenBank/DDBJ databases">
        <title>Pseudomonas boanensis sp. nov., a bacterium isolated from river water used for household purposes in Boane District, Mozambique.</title>
        <authorList>
            <person name="Nicklasson M."/>
            <person name="Martin-Rodriguez A.J."/>
            <person name="Thorell K."/>
            <person name="Neves L."/>
            <person name="Mussagy A."/>
            <person name="Rydberg H.A."/>
            <person name="Hernroth B."/>
            <person name="Svensson-Stadler L."/>
            <person name="Sjoling A."/>
        </authorList>
    </citation>
    <scope>NUCLEOTIDE SEQUENCE [LARGE SCALE GENOMIC DNA]</scope>
    <source>
        <strain evidence="6 7">DB1</strain>
    </source>
</reference>
<dbReference type="PANTHER" id="PTHR30537">
    <property type="entry name" value="HTH-TYPE TRANSCRIPTIONAL REGULATOR"/>
    <property type="match status" value="1"/>
</dbReference>
<dbReference type="PRINTS" id="PR00039">
    <property type="entry name" value="HTHLYSR"/>
</dbReference>
<organism evidence="6 7">
    <name type="scientific">Metapseudomonas boanensis</name>
    <dbReference type="NCBI Taxonomy" id="2822138"/>
    <lineage>
        <taxon>Bacteria</taxon>
        <taxon>Pseudomonadati</taxon>
        <taxon>Pseudomonadota</taxon>
        <taxon>Gammaproteobacteria</taxon>
        <taxon>Pseudomonadales</taxon>
        <taxon>Pseudomonadaceae</taxon>
        <taxon>Metapseudomonas</taxon>
    </lineage>
</organism>
<dbReference type="InterPro" id="IPR005119">
    <property type="entry name" value="LysR_subst-bd"/>
</dbReference>
<dbReference type="CDD" id="cd08422">
    <property type="entry name" value="PBP2_CrgA_like"/>
    <property type="match status" value="1"/>
</dbReference>
<comment type="caution">
    <text evidence="6">The sequence shown here is derived from an EMBL/GenBank/DDBJ whole genome shotgun (WGS) entry which is preliminary data.</text>
</comment>
<evidence type="ECO:0000313" key="6">
    <source>
        <dbReference type="EMBL" id="MBT8768428.1"/>
    </source>
</evidence>
<dbReference type="Proteomes" id="UP001519667">
    <property type="component" value="Unassembled WGS sequence"/>
</dbReference>
<sequence length="312" mass="33971">MESLISIECFVRSAEAGSFAEAARRLGLTPAAVGKNVARLESNLGVRLFLRSTRRLTLTEAGERFLAEVSGGLASIQSAVANLASSQGQPAGTLKVSMGMAFGRDYILPLLGEFLTRYPAILPDWHFENRPVDLIGEGFDAAIGGGFELPQGVIARELGPAHRVLLASPGYLASRPAVQSPADLQQHDGILIRSPQTGRVRSWALRTRDDRLATLDLRLRMTMTDPEAACHAAMQGLGITLVSTVHALPHLQRGTLVRVLPDWYVDTGSLVLYFSAQKLLPAKTRAFIDFIVEQFRAQKLAERFSANWRPAS</sequence>
<dbReference type="InterPro" id="IPR036390">
    <property type="entry name" value="WH_DNA-bd_sf"/>
</dbReference>
<dbReference type="Gene3D" id="3.40.190.290">
    <property type="match status" value="1"/>
</dbReference>
<dbReference type="Gene3D" id="1.10.10.10">
    <property type="entry name" value="Winged helix-like DNA-binding domain superfamily/Winged helix DNA-binding domain"/>
    <property type="match status" value="1"/>
</dbReference>
<dbReference type="InterPro" id="IPR058163">
    <property type="entry name" value="LysR-type_TF_proteobact-type"/>
</dbReference>
<feature type="domain" description="HTH lysR-type" evidence="5">
    <location>
        <begin position="1"/>
        <end position="59"/>
    </location>
</feature>
<dbReference type="EMBL" id="JAGTIS010000012">
    <property type="protein sequence ID" value="MBT8768428.1"/>
    <property type="molecule type" value="Genomic_DNA"/>
</dbReference>
<keyword evidence="7" id="KW-1185">Reference proteome</keyword>
<keyword evidence="3" id="KW-0238">DNA-binding</keyword>
<evidence type="ECO:0000259" key="5">
    <source>
        <dbReference type="PROSITE" id="PS50931"/>
    </source>
</evidence>
<name>A0ABS5XM89_9GAMM</name>
<dbReference type="InterPro" id="IPR036388">
    <property type="entry name" value="WH-like_DNA-bd_sf"/>
</dbReference>
<evidence type="ECO:0000313" key="7">
    <source>
        <dbReference type="Proteomes" id="UP001519667"/>
    </source>
</evidence>
<dbReference type="SUPFAM" id="SSF53850">
    <property type="entry name" value="Periplasmic binding protein-like II"/>
    <property type="match status" value="1"/>
</dbReference>
<dbReference type="PROSITE" id="PS50931">
    <property type="entry name" value="HTH_LYSR"/>
    <property type="match status" value="1"/>
</dbReference>
<keyword evidence="2" id="KW-0805">Transcription regulation</keyword>